<feature type="active site" description="Proton acceptor" evidence="1">
    <location>
        <position position="29"/>
    </location>
</feature>
<dbReference type="PANTHER" id="PTHR40114:SF1">
    <property type="entry name" value="SLR0698 PROTEIN"/>
    <property type="match status" value="1"/>
</dbReference>
<name>A0A367QXH2_9NOSO</name>
<dbReference type="Pfam" id="PF01928">
    <property type="entry name" value="CYTH"/>
    <property type="match status" value="1"/>
</dbReference>
<organism evidence="3 4">
    <name type="scientific">Nostoc minutum NIES-26</name>
    <dbReference type="NCBI Taxonomy" id="1844469"/>
    <lineage>
        <taxon>Bacteria</taxon>
        <taxon>Bacillati</taxon>
        <taxon>Cyanobacteriota</taxon>
        <taxon>Cyanophyceae</taxon>
        <taxon>Nostocales</taxon>
        <taxon>Nostocaceae</taxon>
        <taxon>Nostoc</taxon>
    </lineage>
</organism>
<evidence type="ECO:0000313" key="4">
    <source>
        <dbReference type="Proteomes" id="UP000252107"/>
    </source>
</evidence>
<gene>
    <name evidence="3" type="ORF">A6770_00460</name>
</gene>
<dbReference type="InterPro" id="IPR023577">
    <property type="entry name" value="CYTH_domain"/>
</dbReference>
<dbReference type="AlphaFoldDB" id="A0A367QXH2"/>
<reference evidence="3" key="1">
    <citation type="submission" date="2016-04" db="EMBL/GenBank/DDBJ databases">
        <authorList>
            <person name="Tabuchi Yagui T.R."/>
        </authorList>
    </citation>
    <scope>NUCLEOTIDE SEQUENCE [LARGE SCALE GENOMIC DNA]</scope>
    <source>
        <strain evidence="3">NIES-26</strain>
    </source>
</reference>
<dbReference type="Gene3D" id="2.40.320.10">
    <property type="entry name" value="Hypothetical Protein Pfu-838710-001"/>
    <property type="match status" value="1"/>
</dbReference>
<dbReference type="SUPFAM" id="SSF55154">
    <property type="entry name" value="CYTH-like phosphatases"/>
    <property type="match status" value="1"/>
</dbReference>
<dbReference type="EMBL" id="LXQD01000295">
    <property type="protein sequence ID" value="RCJ28908.1"/>
    <property type="molecule type" value="Genomic_DNA"/>
</dbReference>
<proteinExistence type="predicted"/>
<evidence type="ECO:0000313" key="3">
    <source>
        <dbReference type="EMBL" id="RCJ28908.1"/>
    </source>
</evidence>
<feature type="domain" description="CYTH" evidence="2">
    <location>
        <begin position="2"/>
        <end position="148"/>
    </location>
</feature>
<dbReference type="PIRSF" id="PIRSF016487">
    <property type="entry name" value="CYTH_UCP016487"/>
    <property type="match status" value="1"/>
</dbReference>
<accession>A0A367QXH2</accession>
<dbReference type="Proteomes" id="UP000252107">
    <property type="component" value="Unassembled WGS sequence"/>
</dbReference>
<evidence type="ECO:0000259" key="2">
    <source>
        <dbReference type="PROSITE" id="PS51707"/>
    </source>
</evidence>
<dbReference type="PANTHER" id="PTHR40114">
    <property type="entry name" value="SLR0698 PROTEIN"/>
    <property type="match status" value="1"/>
</dbReference>
<evidence type="ECO:0000256" key="1">
    <source>
        <dbReference type="PIRSR" id="PIRSR016487-1"/>
    </source>
</evidence>
<dbReference type="InterPro" id="IPR012042">
    <property type="entry name" value="NeuTTM/CthTTM-like"/>
</dbReference>
<dbReference type="PROSITE" id="PS51707">
    <property type="entry name" value="CYTH"/>
    <property type="match status" value="1"/>
</dbReference>
<dbReference type="SMART" id="SM01118">
    <property type="entry name" value="CYTH"/>
    <property type="match status" value="1"/>
</dbReference>
<comment type="caution">
    <text evidence="3">The sequence shown here is derived from an EMBL/GenBank/DDBJ whole genome shotgun (WGS) entry which is preliminary data.</text>
</comment>
<sequence length="160" mass="18551">MAKEIERKFLVKGDGWRKLAEGSVYCQGYISTQKAATVRVRIVGDRGYLTIKGPSIKYSRAEFEYTIPIEDAQEMLNTLCDRPLIEKIRYKLKWGGLIWEIDEFDGVNKGLILAEVELTDEKQQIELPDWIDEEVSENPKYFNSNLVKHPFSQWQSDTNS</sequence>
<keyword evidence="4" id="KW-1185">Reference proteome</keyword>
<protein>
    <submittedName>
        <fullName evidence="3">Adenylate cyclase</fullName>
    </submittedName>
</protein>
<dbReference type="InterPro" id="IPR033469">
    <property type="entry name" value="CYTH-like_dom_sf"/>
</dbReference>
<dbReference type="CDD" id="cd07891">
    <property type="entry name" value="CYTH-like_CthTTM-like_1"/>
    <property type="match status" value="1"/>
</dbReference>